<dbReference type="HOGENOM" id="CLU_442795_0_0_1"/>
<evidence type="ECO:0000256" key="3">
    <source>
        <dbReference type="ARBA" id="ARBA00022741"/>
    </source>
</evidence>
<gene>
    <name evidence="8" type="ORF">W97_08910</name>
</gene>
<dbReference type="GO" id="GO:0005524">
    <property type="term" value="F:ATP binding"/>
    <property type="evidence" value="ECO:0007669"/>
    <property type="project" value="UniProtKB-KW"/>
</dbReference>
<dbReference type="InterPro" id="IPR011009">
    <property type="entry name" value="Kinase-like_dom_sf"/>
</dbReference>
<protein>
    <recommendedName>
        <fullName evidence="1">non-specific serine/threonine protein kinase</fullName>
        <ecNumber evidence="1">2.7.11.1</ecNumber>
    </recommendedName>
</protein>
<proteinExistence type="predicted"/>
<dbReference type="EMBL" id="JH767620">
    <property type="protein sequence ID" value="EON69650.1"/>
    <property type="molecule type" value="Genomic_DNA"/>
</dbReference>
<feature type="region of interest" description="Disordered" evidence="6">
    <location>
        <begin position="585"/>
        <end position="617"/>
    </location>
</feature>
<evidence type="ECO:0000256" key="4">
    <source>
        <dbReference type="ARBA" id="ARBA00022777"/>
    </source>
</evidence>
<dbReference type="AlphaFoldDB" id="R7Z651"/>
<dbReference type="RefSeq" id="XP_007784967.1">
    <property type="nucleotide sequence ID" value="XM_007786777.1"/>
</dbReference>
<evidence type="ECO:0000256" key="5">
    <source>
        <dbReference type="ARBA" id="ARBA00022840"/>
    </source>
</evidence>
<dbReference type="STRING" id="1168221.R7Z651"/>
<keyword evidence="2" id="KW-0808">Transferase</keyword>
<dbReference type="eggNOG" id="KOG0591">
    <property type="taxonomic scope" value="Eukaryota"/>
</dbReference>
<feature type="domain" description="Protein kinase" evidence="7">
    <location>
        <begin position="193"/>
        <end position="545"/>
    </location>
</feature>
<dbReference type="GO" id="GO:0004674">
    <property type="term" value="F:protein serine/threonine kinase activity"/>
    <property type="evidence" value="ECO:0007669"/>
    <property type="project" value="UniProtKB-KW"/>
</dbReference>
<organism evidence="8 9">
    <name type="scientific">Coniosporium apollinis (strain CBS 100218)</name>
    <name type="common">Rock-inhabiting black yeast</name>
    <dbReference type="NCBI Taxonomy" id="1168221"/>
    <lineage>
        <taxon>Eukaryota</taxon>
        <taxon>Fungi</taxon>
        <taxon>Dikarya</taxon>
        <taxon>Ascomycota</taxon>
        <taxon>Pezizomycotina</taxon>
        <taxon>Dothideomycetes</taxon>
        <taxon>Dothideomycetes incertae sedis</taxon>
        <taxon>Coniosporium</taxon>
    </lineage>
</organism>
<dbReference type="OrthoDB" id="310217at2759"/>
<sequence length="617" mass="67505">MWNGLTPAQKLPYNKGWPLTAAAIASIAIPEKVGTRPRGPQKARRRGAQAAQAAQGGGAAQATVAPGGSGAVGAGAAAQTNLPAQGPGAAQGAQAAQALQALAAQGLGTMGIHIGQAAPQGAPPAPQAGPVVVHVGPPVPQGPDGYAEAFAGYEPFMPFSELTGWEARLRFLHFFGLEHDLDGNAIDQSRWIGIEAPVSWTGGFGRAGLFARLDASDDTVETMVVKEVDFQSVYWRDPLSWKNGAPLEAAIHQRVQEQNSPYILGYHGYRVFAAVRKARLYLEYAPYQTLRDVIDALATLENDAKKEMRVIEPTTREQDGSQQNEADQGDDQDPRYYEPWYPMPEPFMWYVFESMVSALLVLHEGSVERKIDGWERIVHLDVNPGNVFLAAPDPNRFKAYPQPKLGDFGLAVETSESDLKNPLDYQGHGTEGFRAPEVKIWYPRRPAQFATISEKADIFSLGATMMCMIDKTDRPLANYESPRDELHEGGFKQPVRSLLRTISPEDKLHYLAELVRQCFSYDPAERPTLRELLRTIQTRITHAYGDTDRFCSNIPDVYRLGDDTWTDKLHFRELEMRSMTDDAVRAKIASANQPESDSASGSGRSSAGGSPQGQEGS</sequence>
<keyword evidence="8" id="KW-0723">Serine/threonine-protein kinase</keyword>
<evidence type="ECO:0000256" key="1">
    <source>
        <dbReference type="ARBA" id="ARBA00012513"/>
    </source>
</evidence>
<dbReference type="SUPFAM" id="SSF56112">
    <property type="entry name" value="Protein kinase-like (PK-like)"/>
    <property type="match status" value="1"/>
</dbReference>
<dbReference type="PANTHER" id="PTHR43671:SF13">
    <property type="entry name" value="SERINE_THREONINE-PROTEIN KINASE NEK2"/>
    <property type="match status" value="1"/>
</dbReference>
<feature type="compositionally biased region" description="Low complexity" evidence="6">
    <location>
        <begin position="596"/>
        <end position="609"/>
    </location>
</feature>
<dbReference type="Pfam" id="PF00069">
    <property type="entry name" value="Pkinase"/>
    <property type="match status" value="1"/>
</dbReference>
<keyword evidence="9" id="KW-1185">Reference proteome</keyword>
<evidence type="ECO:0000256" key="6">
    <source>
        <dbReference type="SAM" id="MobiDB-lite"/>
    </source>
</evidence>
<dbReference type="Gene3D" id="1.10.510.10">
    <property type="entry name" value="Transferase(Phosphotransferase) domain 1"/>
    <property type="match status" value="1"/>
</dbReference>
<evidence type="ECO:0000313" key="9">
    <source>
        <dbReference type="Proteomes" id="UP000016924"/>
    </source>
</evidence>
<keyword evidence="5" id="KW-0067">ATP-binding</keyword>
<evidence type="ECO:0000259" key="7">
    <source>
        <dbReference type="PROSITE" id="PS50011"/>
    </source>
</evidence>
<name>R7Z651_CONA1</name>
<dbReference type="PROSITE" id="PS50011">
    <property type="entry name" value="PROTEIN_KINASE_DOM"/>
    <property type="match status" value="1"/>
</dbReference>
<dbReference type="SMART" id="SM00220">
    <property type="entry name" value="S_TKc"/>
    <property type="match status" value="1"/>
</dbReference>
<feature type="region of interest" description="Disordered" evidence="6">
    <location>
        <begin position="308"/>
        <end position="336"/>
    </location>
</feature>
<evidence type="ECO:0000313" key="8">
    <source>
        <dbReference type="EMBL" id="EON69650.1"/>
    </source>
</evidence>
<dbReference type="EC" id="2.7.11.1" evidence="1"/>
<accession>R7Z651</accession>
<keyword evidence="4 8" id="KW-0418">Kinase</keyword>
<dbReference type="PANTHER" id="PTHR43671">
    <property type="entry name" value="SERINE/THREONINE-PROTEIN KINASE NEK"/>
    <property type="match status" value="1"/>
</dbReference>
<dbReference type="CDD" id="cd00180">
    <property type="entry name" value="PKc"/>
    <property type="match status" value="1"/>
</dbReference>
<dbReference type="GeneID" id="19906221"/>
<dbReference type="InterPro" id="IPR050660">
    <property type="entry name" value="NEK_Ser/Thr_kinase"/>
</dbReference>
<feature type="compositionally biased region" description="Basic and acidic residues" evidence="6">
    <location>
        <begin position="308"/>
        <end position="319"/>
    </location>
</feature>
<keyword evidence="3" id="KW-0547">Nucleotide-binding</keyword>
<dbReference type="InterPro" id="IPR000719">
    <property type="entry name" value="Prot_kinase_dom"/>
</dbReference>
<dbReference type="Proteomes" id="UP000016924">
    <property type="component" value="Unassembled WGS sequence"/>
</dbReference>
<reference evidence="9" key="1">
    <citation type="submission" date="2012-06" db="EMBL/GenBank/DDBJ databases">
        <title>The genome sequence of Coniosporium apollinis CBS 100218.</title>
        <authorList>
            <consortium name="The Broad Institute Genome Sequencing Platform"/>
            <person name="Cuomo C."/>
            <person name="Gorbushina A."/>
            <person name="Noack S."/>
            <person name="Walker B."/>
            <person name="Young S.K."/>
            <person name="Zeng Q."/>
            <person name="Gargeya S."/>
            <person name="Fitzgerald M."/>
            <person name="Haas B."/>
            <person name="Abouelleil A."/>
            <person name="Alvarado L."/>
            <person name="Arachchi H.M."/>
            <person name="Berlin A.M."/>
            <person name="Chapman S.B."/>
            <person name="Goldberg J."/>
            <person name="Griggs A."/>
            <person name="Gujja S."/>
            <person name="Hansen M."/>
            <person name="Howarth C."/>
            <person name="Imamovic A."/>
            <person name="Larimer J."/>
            <person name="McCowan C."/>
            <person name="Montmayeur A."/>
            <person name="Murphy C."/>
            <person name="Neiman D."/>
            <person name="Pearson M."/>
            <person name="Priest M."/>
            <person name="Roberts A."/>
            <person name="Saif S."/>
            <person name="Shea T."/>
            <person name="Sisk P."/>
            <person name="Sykes S."/>
            <person name="Wortman J."/>
            <person name="Nusbaum C."/>
            <person name="Birren B."/>
        </authorList>
    </citation>
    <scope>NUCLEOTIDE SEQUENCE [LARGE SCALE GENOMIC DNA]</scope>
    <source>
        <strain evidence="9">CBS 100218</strain>
    </source>
</reference>
<evidence type="ECO:0000256" key="2">
    <source>
        <dbReference type="ARBA" id="ARBA00022679"/>
    </source>
</evidence>